<name>A0AAU7V7Y3_9ACTO</name>
<evidence type="ECO:0000313" key="2">
    <source>
        <dbReference type="EMBL" id="XBW08104.1"/>
    </source>
</evidence>
<feature type="transmembrane region" description="Helical" evidence="1">
    <location>
        <begin position="36"/>
        <end position="57"/>
    </location>
</feature>
<reference evidence="2" key="1">
    <citation type="submission" date="2023-11" db="EMBL/GenBank/DDBJ databases">
        <title>Scrofimicrobium hongkongense sp. nov., isolated from a patient with peritonitis.</title>
        <authorList>
            <person name="Lao H.Y."/>
            <person name="Wong A.Y.P."/>
            <person name="Ng T.L."/>
            <person name="Wong R.Y.L."/>
            <person name="Yau M.C.Y."/>
            <person name="Lam J.Y.W."/>
            <person name="Siu G.K.H."/>
        </authorList>
    </citation>
    <scope>NUCLEOTIDE SEQUENCE</scope>
    <source>
        <strain evidence="2">R131</strain>
    </source>
</reference>
<feature type="transmembrane region" description="Helical" evidence="1">
    <location>
        <begin position="191"/>
        <end position="214"/>
    </location>
</feature>
<feature type="transmembrane region" description="Helical" evidence="1">
    <location>
        <begin position="150"/>
        <end position="171"/>
    </location>
</feature>
<gene>
    <name evidence="2" type="ORF">SAC06_00660</name>
</gene>
<organism evidence="2">
    <name type="scientific">Scrofimicrobium appendicitidis</name>
    <dbReference type="NCBI Taxonomy" id="3079930"/>
    <lineage>
        <taxon>Bacteria</taxon>
        <taxon>Bacillati</taxon>
        <taxon>Actinomycetota</taxon>
        <taxon>Actinomycetes</taxon>
        <taxon>Actinomycetales</taxon>
        <taxon>Actinomycetaceae</taxon>
        <taxon>Scrofimicrobium</taxon>
    </lineage>
</organism>
<feature type="transmembrane region" description="Helical" evidence="1">
    <location>
        <begin position="6"/>
        <end position="24"/>
    </location>
</feature>
<feature type="transmembrane region" description="Helical" evidence="1">
    <location>
        <begin position="69"/>
        <end position="94"/>
    </location>
</feature>
<feature type="transmembrane region" description="Helical" evidence="1">
    <location>
        <begin position="275"/>
        <end position="294"/>
    </location>
</feature>
<dbReference type="EMBL" id="CP138335">
    <property type="protein sequence ID" value="XBW08104.1"/>
    <property type="molecule type" value="Genomic_DNA"/>
</dbReference>
<feature type="transmembrane region" description="Helical" evidence="1">
    <location>
        <begin position="306"/>
        <end position="329"/>
    </location>
</feature>
<dbReference type="AlphaFoldDB" id="A0AAU7V7Y3"/>
<accession>A0AAU7V7Y3</accession>
<keyword evidence="1" id="KW-1133">Transmembrane helix</keyword>
<feature type="transmembrane region" description="Helical" evidence="1">
    <location>
        <begin position="226"/>
        <end position="255"/>
    </location>
</feature>
<evidence type="ECO:0000256" key="1">
    <source>
        <dbReference type="SAM" id="Phobius"/>
    </source>
</evidence>
<keyword evidence="1" id="KW-0812">Transmembrane</keyword>
<keyword evidence="1" id="KW-0472">Membrane</keyword>
<proteinExistence type="predicted"/>
<dbReference type="RefSeq" id="WP_350258304.1">
    <property type="nucleotide sequence ID" value="NZ_CP138335.1"/>
</dbReference>
<feature type="transmembrane region" description="Helical" evidence="1">
    <location>
        <begin position="391"/>
        <end position="410"/>
    </location>
</feature>
<dbReference type="KEGG" id="sapp:SAC06_00660"/>
<sequence length="429" mass="46275">MVILSLLGLLLSYGISLQSVLVATRDPRQGRRVRSVVWALGSFTVGSLFLAAFFYFYEADPVTSTLARASLLLTWLALGLSALGLLGWIFVLIWRRRAAAPTWPSLARVPLRERIAYLVRLTLPGWRSLSAPEHLHEDTKEASRTAATMAVTAAVVAVPTVIVLIALAIMLNIRGSAASDFASRTLGYYTLLIASCWTVIYLLTLIVTTLLQILRGNGRQLDFTRAAITVGTWAGLGAAGGVFVGALIPVVVIVLPGGPFASLDTPLLDAISPELLLNTSATGAIFGFLLGEIISLPDLSGGEDNLILGVGLPPVLFGTLASLGGWLGLRPGALSAHLAAQYRTDVLAHNPEVPDPFTTATNIDLDSHSGWATLVEAFDRHGWNLLVDSRIYFFLTWMVVHLVVLFALTLRLHQRELELVSLDSDRQSH</sequence>
<protein>
    <submittedName>
        <fullName evidence="2">Uncharacterized protein</fullName>
    </submittedName>
</protein>